<protein>
    <submittedName>
        <fullName evidence="2">DUF4873 domain-containing protein</fullName>
    </submittedName>
</protein>
<organism evidence="2 3">
    <name type="scientific">Nocardia cyriacigeorgica</name>
    <dbReference type="NCBI Taxonomy" id="135487"/>
    <lineage>
        <taxon>Bacteria</taxon>
        <taxon>Bacillati</taxon>
        <taxon>Actinomycetota</taxon>
        <taxon>Actinomycetes</taxon>
        <taxon>Mycobacteriales</taxon>
        <taxon>Nocardiaceae</taxon>
        <taxon>Nocardia</taxon>
    </lineage>
</organism>
<dbReference type="OrthoDB" id="3683556at2"/>
<dbReference type="Pfam" id="PF16170">
    <property type="entry name" value="DUF4873"/>
    <property type="match status" value="1"/>
</dbReference>
<evidence type="ECO:0000313" key="3">
    <source>
        <dbReference type="Proteomes" id="UP000308349"/>
    </source>
</evidence>
<feature type="domain" description="DUF4873" evidence="1">
    <location>
        <begin position="13"/>
        <end position="102"/>
    </location>
</feature>
<dbReference type="Proteomes" id="UP000308349">
    <property type="component" value="Unassembled WGS sequence"/>
</dbReference>
<name>A0A5R8PCZ6_9NOCA</name>
<reference evidence="2 3" key="1">
    <citation type="submission" date="2019-05" db="EMBL/GenBank/DDBJ databases">
        <title>Genomes sequences of two Nocardia cyriacigeorgica environmental isolates, type strains Nocardia asteroides ATCC 19247 and Nocardia cyriacigeorgica DSM 44484.</title>
        <authorList>
            <person name="Vautrin F."/>
            <person name="Bergeron E."/>
            <person name="Dubost A."/>
            <person name="Abrouk D."/>
            <person name="Rodriguez Nava V."/>
            <person name="Pujic P."/>
        </authorList>
    </citation>
    <scope>NUCLEOTIDE SEQUENCE [LARGE SCALE GENOMIC DNA]</scope>
    <source>
        <strain evidence="2 3">EML 1456</strain>
    </source>
</reference>
<gene>
    <name evidence="2" type="ORF">FEK35_16530</name>
</gene>
<sequence>MTEARVDDSDHFDGYIGPAELRVREVCFPVEVTLRGFFHPAVGRYQWYGRVRAQDELAALVKGRKQEATLSTPSGEAVGVLSDPDLWGRYRLVGYSKPPFEVTTDMGDED</sequence>
<dbReference type="AlphaFoldDB" id="A0A5R8PCZ6"/>
<dbReference type="InterPro" id="IPR032371">
    <property type="entry name" value="DUF4873"/>
</dbReference>
<accession>A0A5R8PCZ6</accession>
<comment type="caution">
    <text evidence="2">The sequence shown here is derived from an EMBL/GenBank/DDBJ whole genome shotgun (WGS) entry which is preliminary data.</text>
</comment>
<dbReference type="RefSeq" id="WP_138456910.1">
    <property type="nucleotide sequence ID" value="NZ_VBUU01000016.1"/>
</dbReference>
<dbReference type="EMBL" id="VBUU01000016">
    <property type="protein sequence ID" value="TLG08788.1"/>
    <property type="molecule type" value="Genomic_DNA"/>
</dbReference>
<evidence type="ECO:0000313" key="2">
    <source>
        <dbReference type="EMBL" id="TLG08788.1"/>
    </source>
</evidence>
<evidence type="ECO:0000259" key="1">
    <source>
        <dbReference type="Pfam" id="PF16170"/>
    </source>
</evidence>
<proteinExistence type="predicted"/>